<name>A0ABR3RZH7_9PLEO</name>
<evidence type="ECO:0000256" key="7">
    <source>
        <dbReference type="SAM" id="MobiDB-lite"/>
    </source>
</evidence>
<dbReference type="PANTHER" id="PTHR23081">
    <property type="entry name" value="RNA POLYMERASE II CTD PHOSPHATASE"/>
    <property type="match status" value="1"/>
</dbReference>
<dbReference type="SMART" id="SM00577">
    <property type="entry name" value="CPDc"/>
    <property type="match status" value="1"/>
</dbReference>
<dbReference type="Gene3D" id="3.40.50.1000">
    <property type="entry name" value="HAD superfamily/HAD-like"/>
    <property type="match status" value="1"/>
</dbReference>
<feature type="region of interest" description="Disordered" evidence="7">
    <location>
        <begin position="331"/>
        <end position="366"/>
    </location>
</feature>
<feature type="compositionally biased region" description="Acidic residues" evidence="7">
    <location>
        <begin position="336"/>
        <end position="347"/>
    </location>
</feature>
<comment type="subcellular location">
    <subcellularLocation>
        <location evidence="1 6">Nucleus</location>
    </subcellularLocation>
</comment>
<accession>A0ABR3RZH7</accession>
<dbReference type="InterPro" id="IPR023214">
    <property type="entry name" value="HAD_sf"/>
</dbReference>
<protein>
    <recommendedName>
        <fullName evidence="6">RNA polymerase II subunit A C-terminal domain phosphatase</fullName>
        <ecNumber evidence="6">3.1.3.16</ecNumber>
    </recommendedName>
</protein>
<dbReference type="InterPro" id="IPR036412">
    <property type="entry name" value="HAD-like_sf"/>
</dbReference>
<dbReference type="SUPFAM" id="SSF56784">
    <property type="entry name" value="HAD-like"/>
    <property type="match status" value="1"/>
</dbReference>
<dbReference type="Proteomes" id="UP001521222">
    <property type="component" value="Unassembled WGS sequence"/>
</dbReference>
<dbReference type="InterPro" id="IPR039189">
    <property type="entry name" value="Fcp1"/>
</dbReference>
<comment type="catalytic activity">
    <reaction evidence="4 6">
        <text>O-phospho-L-seryl-[protein] + H2O = L-seryl-[protein] + phosphate</text>
        <dbReference type="Rhea" id="RHEA:20629"/>
        <dbReference type="Rhea" id="RHEA-COMP:9863"/>
        <dbReference type="Rhea" id="RHEA-COMP:11604"/>
        <dbReference type="ChEBI" id="CHEBI:15377"/>
        <dbReference type="ChEBI" id="CHEBI:29999"/>
        <dbReference type="ChEBI" id="CHEBI:43474"/>
        <dbReference type="ChEBI" id="CHEBI:83421"/>
        <dbReference type="EC" id="3.1.3.16"/>
    </reaction>
</comment>
<gene>
    <name evidence="9" type="primary">fcp1_1</name>
    <name evidence="9" type="ORF">SLS59_001332</name>
</gene>
<keyword evidence="3 6" id="KW-0539">Nucleus</keyword>
<dbReference type="InterPro" id="IPR011947">
    <property type="entry name" value="FCP1_euk"/>
</dbReference>
<dbReference type="Gene3D" id="1.10.287.10">
    <property type="entry name" value="S15/NS1, RNA-binding"/>
    <property type="match status" value="1"/>
</dbReference>
<feature type="region of interest" description="Disordered" evidence="7">
    <location>
        <begin position="258"/>
        <end position="286"/>
    </location>
</feature>
<evidence type="ECO:0000313" key="10">
    <source>
        <dbReference type="Proteomes" id="UP001521222"/>
    </source>
</evidence>
<sequence length="456" mass="51378">MTTEIIDIEEPCTHEIQFGGLCAECGQDMTKIDHLTTQRNTDRATVNMTHDNVALLVSHKEALRGEEETKRRLLGSKKLTLIVDLDQTVIHTTCERTIAEWKADPENPNHDAVKDVEGFQLADDNVSNVAANWYYVKMRPGLKDFFDRVSNKYEMHVYTMATRAYAQAVCRIIDPDRKYFGDRILSRDENYTDKLKSLQRLFRNTAMVVIIDDRADVWQYSDHLVRVPVFNFFPGAGDINASFLPKQQELVTQSKPAIAPAKKVEDAPAAVPEAPKPAEDTPAEGANGVPEALEQQLLSMASPETLDEQTKEQERVIIAQQTERPLLQQQLMQDKADEEADDDDEADTAANGESQHLEHPKHRHSILHDDDRGLDIIENNLNRVHAAFYDEYRRSKAVGPAGRVAALKGERSPKKRPNDDSIPDVAQLMPEIKEQVLQDVVVVFSGIIPLGVDVQR</sequence>
<keyword evidence="2 6" id="KW-0378">Hydrolase</keyword>
<evidence type="ECO:0000256" key="4">
    <source>
        <dbReference type="ARBA" id="ARBA00047761"/>
    </source>
</evidence>
<dbReference type="NCBIfam" id="TIGR02250">
    <property type="entry name" value="FCP1_euk"/>
    <property type="match status" value="1"/>
</dbReference>
<keyword evidence="10" id="KW-1185">Reference proteome</keyword>
<evidence type="ECO:0000256" key="6">
    <source>
        <dbReference type="RuleBase" id="RU366066"/>
    </source>
</evidence>
<evidence type="ECO:0000256" key="5">
    <source>
        <dbReference type="ARBA" id="ARBA00048336"/>
    </source>
</evidence>
<comment type="caution">
    <text evidence="9">The sequence shown here is derived from an EMBL/GenBank/DDBJ whole genome shotgun (WGS) entry which is preliminary data.</text>
</comment>
<dbReference type="EMBL" id="JAKIXB020000003">
    <property type="protein sequence ID" value="KAL1609821.1"/>
    <property type="molecule type" value="Genomic_DNA"/>
</dbReference>
<evidence type="ECO:0000256" key="1">
    <source>
        <dbReference type="ARBA" id="ARBA00004123"/>
    </source>
</evidence>
<comment type="catalytic activity">
    <reaction evidence="5 6">
        <text>O-phospho-L-threonyl-[protein] + H2O = L-threonyl-[protein] + phosphate</text>
        <dbReference type="Rhea" id="RHEA:47004"/>
        <dbReference type="Rhea" id="RHEA-COMP:11060"/>
        <dbReference type="Rhea" id="RHEA-COMP:11605"/>
        <dbReference type="ChEBI" id="CHEBI:15377"/>
        <dbReference type="ChEBI" id="CHEBI:30013"/>
        <dbReference type="ChEBI" id="CHEBI:43474"/>
        <dbReference type="ChEBI" id="CHEBI:61977"/>
        <dbReference type="EC" id="3.1.3.16"/>
    </reaction>
</comment>
<proteinExistence type="predicted"/>
<evidence type="ECO:0000256" key="2">
    <source>
        <dbReference type="ARBA" id="ARBA00022801"/>
    </source>
</evidence>
<evidence type="ECO:0000313" key="9">
    <source>
        <dbReference type="EMBL" id="KAL1609821.1"/>
    </source>
</evidence>
<comment type="function">
    <text evidence="6">This promotes the activity of RNA polymerase II.</text>
</comment>
<dbReference type="EC" id="3.1.3.16" evidence="6"/>
<dbReference type="PROSITE" id="PS50969">
    <property type="entry name" value="FCP1"/>
    <property type="match status" value="1"/>
</dbReference>
<dbReference type="PANTHER" id="PTHR23081:SF36">
    <property type="entry name" value="RNA POLYMERASE II SUBUNIT A C-TERMINAL DOMAIN PHOSPHATASE"/>
    <property type="match status" value="1"/>
</dbReference>
<evidence type="ECO:0000259" key="8">
    <source>
        <dbReference type="PROSITE" id="PS50969"/>
    </source>
</evidence>
<dbReference type="InterPro" id="IPR004274">
    <property type="entry name" value="FCP1_dom"/>
</dbReference>
<feature type="domain" description="FCP1 homology" evidence="8">
    <location>
        <begin position="74"/>
        <end position="250"/>
    </location>
</feature>
<organism evidence="9 10">
    <name type="scientific">Nothophoma quercina</name>
    <dbReference type="NCBI Taxonomy" id="749835"/>
    <lineage>
        <taxon>Eukaryota</taxon>
        <taxon>Fungi</taxon>
        <taxon>Dikarya</taxon>
        <taxon>Ascomycota</taxon>
        <taxon>Pezizomycotina</taxon>
        <taxon>Dothideomycetes</taxon>
        <taxon>Pleosporomycetidae</taxon>
        <taxon>Pleosporales</taxon>
        <taxon>Pleosporineae</taxon>
        <taxon>Didymellaceae</taxon>
        <taxon>Nothophoma</taxon>
    </lineage>
</organism>
<evidence type="ECO:0000256" key="3">
    <source>
        <dbReference type="ARBA" id="ARBA00023242"/>
    </source>
</evidence>
<dbReference type="Pfam" id="PF03031">
    <property type="entry name" value="NIF"/>
    <property type="match status" value="1"/>
</dbReference>
<reference evidence="9 10" key="1">
    <citation type="submission" date="2024-02" db="EMBL/GenBank/DDBJ databases">
        <title>De novo assembly and annotation of 12 fungi associated with fruit tree decline syndrome in Ontario, Canada.</title>
        <authorList>
            <person name="Sulman M."/>
            <person name="Ellouze W."/>
            <person name="Ilyukhin E."/>
        </authorList>
    </citation>
    <scope>NUCLEOTIDE SEQUENCE [LARGE SCALE GENOMIC DNA]</scope>
    <source>
        <strain evidence="9 10">M97-236</strain>
    </source>
</reference>
<dbReference type="CDD" id="cd07521">
    <property type="entry name" value="HAD_FCP1-like"/>
    <property type="match status" value="1"/>
</dbReference>